<proteinExistence type="predicted"/>
<sequence>MPAPTNILLRFLETSFVQFNTGSLPRHPPSPKTAGIFQ</sequence>
<dbReference type="PATRIC" id="fig|178606.4.peg.97"/>
<organism evidence="1 2">
    <name type="scientific">Leptospirillum ferriphilum</name>
    <dbReference type="NCBI Taxonomy" id="178606"/>
    <lineage>
        <taxon>Bacteria</taxon>
        <taxon>Pseudomonadati</taxon>
        <taxon>Nitrospirota</taxon>
        <taxon>Nitrospiria</taxon>
        <taxon>Nitrospirales</taxon>
        <taxon>Nitrospiraceae</taxon>
        <taxon>Leptospirillum</taxon>
    </lineage>
</organism>
<name>A0A094X8L3_9BACT</name>
<evidence type="ECO:0000313" key="2">
    <source>
        <dbReference type="Proteomes" id="UP000029452"/>
    </source>
</evidence>
<gene>
    <name evidence="1" type="ORF">LptCag_2318</name>
</gene>
<accession>A0A094X8L3</accession>
<comment type="caution">
    <text evidence="1">The sequence shown here is derived from an EMBL/GenBank/DDBJ whole genome shotgun (WGS) entry which is preliminary data.</text>
</comment>
<dbReference type="AlphaFoldDB" id="A0A094X8L3"/>
<dbReference type="Proteomes" id="UP000029452">
    <property type="component" value="Unassembled WGS sequence"/>
</dbReference>
<reference evidence="1 2" key="1">
    <citation type="submission" date="2014-06" db="EMBL/GenBank/DDBJ databases">
        <title>Draft genome sequence of iron oxidizing acidophile Leptospirillum ferriphilum DSM14647.</title>
        <authorList>
            <person name="Cardenas J.P."/>
            <person name="Lazcano M."/>
            <person name="Ossandon F.J."/>
            <person name="Corbett M."/>
            <person name="Holmes D.S."/>
            <person name="Watkin E."/>
        </authorList>
    </citation>
    <scope>NUCLEOTIDE SEQUENCE [LARGE SCALE GENOMIC DNA]</scope>
    <source>
        <strain evidence="1 2">DSM 14647</strain>
    </source>
</reference>
<dbReference type="EMBL" id="JPGK01000001">
    <property type="protein sequence ID" value="KGA94884.1"/>
    <property type="molecule type" value="Genomic_DNA"/>
</dbReference>
<evidence type="ECO:0000313" key="1">
    <source>
        <dbReference type="EMBL" id="KGA94884.1"/>
    </source>
</evidence>
<protein>
    <submittedName>
        <fullName evidence="1">Uncharacterized protein</fullName>
    </submittedName>
</protein>